<evidence type="ECO:0000313" key="2">
    <source>
        <dbReference type="EMBL" id="KXO89300.1"/>
    </source>
</evidence>
<reference evidence="2 3" key="1">
    <citation type="submission" date="2016-02" db="EMBL/GenBank/DDBJ databases">
        <authorList>
            <person name="Teng J.L."/>
            <person name="Tang Y."/>
            <person name="Huang Y."/>
            <person name="Guo F."/>
            <person name="Wei W."/>
            <person name="Chen J.H."/>
            <person name="Wong S.Y."/>
            <person name="Lau S.K."/>
            <person name="Woo P.C."/>
        </authorList>
    </citation>
    <scope>NUCLEOTIDE SEQUENCE [LARGE SCALE GENOMIC DNA]</scope>
    <source>
        <strain evidence="2 3">JCM 13375</strain>
    </source>
</reference>
<accession>A0A137YTI3</accession>
<protein>
    <submittedName>
        <fullName evidence="2">Uncharacterized protein</fullName>
    </submittedName>
</protein>
<feature type="region of interest" description="Disordered" evidence="1">
    <location>
        <begin position="1"/>
        <end position="33"/>
    </location>
</feature>
<comment type="caution">
    <text evidence="2">The sequence shown here is derived from an EMBL/GenBank/DDBJ whole genome shotgun (WGS) entry which is preliminary data.</text>
</comment>
<dbReference type="EMBL" id="LSRE01000050">
    <property type="protein sequence ID" value="KXO89300.1"/>
    <property type="molecule type" value="Genomic_DNA"/>
</dbReference>
<proteinExistence type="predicted"/>
<evidence type="ECO:0000313" key="3">
    <source>
        <dbReference type="Proteomes" id="UP000070409"/>
    </source>
</evidence>
<dbReference type="Proteomes" id="UP000070409">
    <property type="component" value="Unassembled WGS sequence"/>
</dbReference>
<gene>
    <name evidence="2" type="ORF">AXK61_11915</name>
</gene>
<sequence length="81" mass="8738">MQDQRVPDGARGTVGSRRTVDDEDPVAGLGDVPGEFGLAEVLRDEGLDVLARERGWAGEREGPRGERRDGGGVLRLRDPGR</sequence>
<keyword evidence="3" id="KW-1185">Reference proteome</keyword>
<evidence type="ECO:0000256" key="1">
    <source>
        <dbReference type="SAM" id="MobiDB-lite"/>
    </source>
</evidence>
<feature type="region of interest" description="Disordered" evidence="1">
    <location>
        <begin position="52"/>
        <end position="81"/>
    </location>
</feature>
<organism evidence="2 3">
    <name type="scientific">Tsukamurella pseudospumae</name>
    <dbReference type="NCBI Taxonomy" id="239498"/>
    <lineage>
        <taxon>Bacteria</taxon>
        <taxon>Bacillati</taxon>
        <taxon>Actinomycetota</taxon>
        <taxon>Actinomycetes</taxon>
        <taxon>Mycobacteriales</taxon>
        <taxon>Tsukamurellaceae</taxon>
        <taxon>Tsukamurella</taxon>
    </lineage>
</organism>
<name>A0A137YTI3_9ACTN</name>